<name>Q5ZCE5_ORYSJ</name>
<gene>
    <name evidence="1" type="primary">P0010B10.27</name>
</gene>
<evidence type="ECO:0000313" key="1">
    <source>
        <dbReference type="EMBL" id="BAD52852.1"/>
    </source>
</evidence>
<reference evidence="1" key="1">
    <citation type="journal article" date="2002" name="Nature">
        <title>The genome sequence and structure of rice chromosome 1.</title>
        <authorList>
            <person name="Sasaki T."/>
            <person name="Matsumoto T."/>
            <person name="Yamamoto K."/>
            <person name="Sakata K."/>
            <person name="Baba T."/>
            <person name="Katayose Y."/>
            <person name="Wu J."/>
            <person name="Niimura Y."/>
            <person name="Cheng Z."/>
            <person name="Nagamura Y."/>
            <person name="Antonio B.A."/>
            <person name="Kanamori H."/>
            <person name="Hosokawa S."/>
            <person name="Masukawa M."/>
            <person name="Arikawa K."/>
            <person name="Chiden Y."/>
            <person name="Hayashi M."/>
            <person name="Okamoto M."/>
            <person name="Ando T."/>
            <person name="Aoki H."/>
            <person name="Arita K."/>
            <person name="Hamada M."/>
            <person name="Harada C."/>
            <person name="Hijishita S."/>
            <person name="Honda M."/>
            <person name="Ichikawa Y."/>
            <person name="Idonuma A."/>
            <person name="Iijima M."/>
            <person name="Ikeda M."/>
            <person name="Ikeno M."/>
            <person name="Itoh S."/>
            <person name="Itoh T."/>
            <person name="Itoh Y."/>
            <person name="Itoh Y."/>
            <person name="Iwabuchi A."/>
            <person name="Kamiya K."/>
            <person name="Karasawa W."/>
            <person name="Katagiri S."/>
            <person name="Kikuta A."/>
            <person name="Kobayashi N."/>
            <person name="Kono I."/>
            <person name="Machita K."/>
            <person name="Maehara T."/>
            <person name="Mizuno H."/>
            <person name="Mizubayashi T."/>
            <person name="Mukai Y."/>
            <person name="Nagasaki H."/>
            <person name="Nakashima M."/>
            <person name="Nakama Y."/>
            <person name="Nakamichi Y."/>
            <person name="Nakamura M."/>
            <person name="Namiki N."/>
            <person name="Negishi M."/>
            <person name="Ohta I."/>
            <person name="Ono N."/>
            <person name="Saji S."/>
            <person name="Sakai K."/>
            <person name="Shibata M."/>
            <person name="Shimokawa T."/>
            <person name="Shomura A."/>
            <person name="Song J."/>
            <person name="Takazaki Y."/>
            <person name="Terasawa K."/>
            <person name="Tsuji K."/>
            <person name="Waki K."/>
            <person name="Yamagata H."/>
            <person name="Yamane H."/>
            <person name="Yoshiki S."/>
            <person name="Yoshihara R."/>
            <person name="Yukawa K."/>
            <person name="Zhong H."/>
            <person name="Iwama H."/>
            <person name="Endo T."/>
            <person name="Ito H."/>
            <person name="Hahn J.H."/>
            <person name="Kim H.I."/>
            <person name="Eun M.Y."/>
            <person name="Yano M."/>
            <person name="Jiang J."/>
            <person name="Gojobori T."/>
        </authorList>
    </citation>
    <scope>NUCLEOTIDE SEQUENCE [LARGE SCALE GENOMIC DNA]</scope>
</reference>
<dbReference type="Proteomes" id="UP000817658">
    <property type="component" value="Chromosome 1"/>
</dbReference>
<dbReference type="EMBL" id="AP003224">
    <property type="protein sequence ID" value="BAD52852.1"/>
    <property type="molecule type" value="Genomic_DNA"/>
</dbReference>
<dbReference type="AlphaFoldDB" id="Q5ZCE5"/>
<accession>Q5ZCE5</accession>
<sequence>MDRAYDKHKLITLSDLFGEPTRASRRGALQACNGIMQSEGKRTRAAYGPRGVARHDFSKEACEAARRDVAGEVYSRLQRHEPARRRGALARGHMTCRYLVRGRWAARAGGWGVCGGGGGVPSTPSVGAWGKRCFQPSTAACGADAAGSKADRWPWRTRGESA</sequence>
<proteinExistence type="predicted"/>
<protein>
    <submittedName>
        <fullName evidence="1">Uncharacterized protein P0010B10.27</fullName>
    </submittedName>
</protein>
<organism evidence="1">
    <name type="scientific">Oryza sativa subsp. japonica</name>
    <name type="common">Rice</name>
    <dbReference type="NCBI Taxonomy" id="39947"/>
    <lineage>
        <taxon>Eukaryota</taxon>
        <taxon>Viridiplantae</taxon>
        <taxon>Streptophyta</taxon>
        <taxon>Embryophyta</taxon>
        <taxon>Tracheophyta</taxon>
        <taxon>Spermatophyta</taxon>
        <taxon>Magnoliopsida</taxon>
        <taxon>Liliopsida</taxon>
        <taxon>Poales</taxon>
        <taxon>Poaceae</taxon>
        <taxon>BOP clade</taxon>
        <taxon>Oryzoideae</taxon>
        <taxon>Oryzeae</taxon>
        <taxon>Oryzinae</taxon>
        <taxon>Oryza</taxon>
        <taxon>Oryza sativa</taxon>
    </lineage>
</organism>